<dbReference type="EMBL" id="CM023478">
    <property type="protein sequence ID" value="KAH7934262.1"/>
    <property type="molecule type" value="Genomic_DNA"/>
</dbReference>
<comment type="caution">
    <text evidence="1">The sequence shown here is derived from an EMBL/GenBank/DDBJ whole genome shotgun (WGS) entry which is preliminary data.</text>
</comment>
<organism evidence="1 2">
    <name type="scientific">Dermacentor silvarum</name>
    <name type="common">Tick</name>
    <dbReference type="NCBI Taxonomy" id="543639"/>
    <lineage>
        <taxon>Eukaryota</taxon>
        <taxon>Metazoa</taxon>
        <taxon>Ecdysozoa</taxon>
        <taxon>Arthropoda</taxon>
        <taxon>Chelicerata</taxon>
        <taxon>Arachnida</taxon>
        <taxon>Acari</taxon>
        <taxon>Parasitiformes</taxon>
        <taxon>Ixodida</taxon>
        <taxon>Ixodoidea</taxon>
        <taxon>Ixodidae</taxon>
        <taxon>Rhipicephalinae</taxon>
        <taxon>Dermacentor</taxon>
    </lineage>
</organism>
<sequence>MSVPGRERYESPQSVFAPLSIASPALQEPQGEASVCSRRFLFGALAVFVLLLLVALVVFSMDGGMQRVSGAEVLGCCYREAQAMRQRLNLSVNPCRNLYRHVCDSFTSDGEFPSFKTFQYHSQADYYTSPPHRAGQVIYTLFQSCLTATANAHKMGGSTVATIIDAVGAETAVRARTEQGILAFLLRMTVKYDIWTHPTIAVYGRGGFPRFVRFYGMTRMHEFLAIVLRATGPLLQSVEAAEYALIRRDSIESINHILNINVTLEQIEAIQYDLNLNETVAHDISSSELLAELVPSLTIDDWKTVVENVSGGSLPPKLYHASLKALRKTFSVILDRRRHPATLAFFIMNAAQNLLLELIAGRARHSTTGVFDFCHEVMSYYPTVSIVAALKRMMKNGEHDAVFRRMFSEIIATISRKAAAVFPSADQRKLSAYLKPLNILLPSDIFPVHRPLPNFTSDYIRNRIIIFTSGWALTSYKPPPGISPTFTEAARLRKIIVDNNSVVIPIFAYSVLTFNNRTENLVAMSAVGVRLVDAIWSYVLKNPAWSEEAKTIVSNFKACQRNLTSLVSDRYGLFEVTLTSIDTALDVARVPHWLDMFLADSLFRMSRCRLFVYLFVHHHYCPGAREFKEKLAQEVQYIASVSEDFRLAFKCPLPKTHVAKCSFAKRSDTAHFLCVVLTVEVCRYTMAS</sequence>
<reference evidence="1" key="1">
    <citation type="submission" date="2020-05" db="EMBL/GenBank/DDBJ databases">
        <title>Large-scale comparative analyses of tick genomes elucidate their genetic diversity and vector capacities.</title>
        <authorList>
            <person name="Jia N."/>
            <person name="Wang J."/>
            <person name="Shi W."/>
            <person name="Du L."/>
            <person name="Sun Y."/>
            <person name="Zhan W."/>
            <person name="Jiang J."/>
            <person name="Wang Q."/>
            <person name="Zhang B."/>
            <person name="Ji P."/>
            <person name="Sakyi L.B."/>
            <person name="Cui X."/>
            <person name="Yuan T."/>
            <person name="Jiang B."/>
            <person name="Yang W."/>
            <person name="Lam T.T.-Y."/>
            <person name="Chang Q."/>
            <person name="Ding S."/>
            <person name="Wang X."/>
            <person name="Zhu J."/>
            <person name="Ruan X."/>
            <person name="Zhao L."/>
            <person name="Wei J."/>
            <person name="Que T."/>
            <person name="Du C."/>
            <person name="Cheng J."/>
            <person name="Dai P."/>
            <person name="Han X."/>
            <person name="Huang E."/>
            <person name="Gao Y."/>
            <person name="Liu J."/>
            <person name="Shao H."/>
            <person name="Ye R."/>
            <person name="Li L."/>
            <person name="Wei W."/>
            <person name="Wang X."/>
            <person name="Wang C."/>
            <person name="Yang T."/>
            <person name="Huo Q."/>
            <person name="Li W."/>
            <person name="Guo W."/>
            <person name="Chen H."/>
            <person name="Zhou L."/>
            <person name="Ni X."/>
            <person name="Tian J."/>
            <person name="Zhou Y."/>
            <person name="Sheng Y."/>
            <person name="Liu T."/>
            <person name="Pan Y."/>
            <person name="Xia L."/>
            <person name="Li J."/>
            <person name="Zhao F."/>
            <person name="Cao W."/>
        </authorList>
    </citation>
    <scope>NUCLEOTIDE SEQUENCE</scope>
    <source>
        <strain evidence="1">Dsil-2018</strain>
    </source>
</reference>
<name>A0ACB8C5X5_DERSI</name>
<keyword evidence="2" id="KW-1185">Reference proteome</keyword>
<evidence type="ECO:0000313" key="2">
    <source>
        <dbReference type="Proteomes" id="UP000821865"/>
    </source>
</evidence>
<accession>A0ACB8C5X5</accession>
<evidence type="ECO:0000313" key="1">
    <source>
        <dbReference type="EMBL" id="KAH7934262.1"/>
    </source>
</evidence>
<gene>
    <name evidence="1" type="ORF">HPB49_024044</name>
</gene>
<dbReference type="Proteomes" id="UP000821865">
    <property type="component" value="Chromosome 9"/>
</dbReference>
<proteinExistence type="predicted"/>
<protein>
    <submittedName>
        <fullName evidence="1">Uncharacterized protein</fullName>
    </submittedName>
</protein>